<geneLocation type="plasmid" evidence="2 3">
    <name>pGspE55-1</name>
</geneLocation>
<sequence>MVWDLRINQRIEVDFERNGEYEVFRGIVLKRLDDYFILVTDRGKVEQVRYDELLAVRTITFPRVVSEALSRLKHYYAERMEMERKLRELLEQETQLIQQLRDAMFLSNFSLQGAVHRLYMTIEEPLRVFQTRNLWFQVSFAVYGEVGVSVVIQVKTLFDHYQEDLSKLDVEQVLRIYHPRALEWIKRAFKGFSVTEEETQVQHEEGESFCVKVKYCVVVPMDEQSFLDAREKIVTGLQCLRA</sequence>
<dbReference type="AlphaFoldDB" id="A0A679G4J5"/>
<keyword evidence="2" id="KW-0614">Plasmid</keyword>
<dbReference type="RefSeq" id="WP_172418939.1">
    <property type="nucleotide sequence ID" value="NZ_AP022558.1"/>
</dbReference>
<name>A0A679G4J5_9BACL</name>
<feature type="coiled-coil region" evidence="1">
    <location>
        <begin position="72"/>
        <end position="103"/>
    </location>
</feature>
<keyword evidence="3" id="KW-1185">Reference proteome</keyword>
<protein>
    <submittedName>
        <fullName evidence="2">Uncharacterized protein</fullName>
    </submittedName>
</protein>
<reference evidence="3" key="1">
    <citation type="journal article" date="2020" name="Microbiol. Resour. Announc.">
        <title>Complete Genome Sequence of Geobacillus sp. Strain E55-1, Isolated from Mine Geyser in Japan.</title>
        <authorList>
            <person name="Miyazaki K."/>
            <person name="Hase E."/>
            <person name="Tokito N."/>
        </authorList>
    </citation>
    <scope>NUCLEOTIDE SEQUENCE [LARGE SCALE GENOMIC DNA]</scope>
    <source>
        <strain evidence="3">E55-1</strain>
        <plasmid evidence="3">pGspE55-1</plasmid>
    </source>
</reference>
<keyword evidence="1" id="KW-0175">Coiled coil</keyword>
<proteinExistence type="predicted"/>
<evidence type="ECO:0000256" key="1">
    <source>
        <dbReference type="SAM" id="Coils"/>
    </source>
</evidence>
<organism evidence="2 3">
    <name type="scientific">Geobacillus subterraneus</name>
    <dbReference type="NCBI Taxonomy" id="129338"/>
    <lineage>
        <taxon>Bacteria</taxon>
        <taxon>Bacillati</taxon>
        <taxon>Bacillota</taxon>
        <taxon>Bacilli</taxon>
        <taxon>Bacillales</taxon>
        <taxon>Anoxybacillaceae</taxon>
        <taxon>Geobacillus</taxon>
    </lineage>
</organism>
<evidence type="ECO:0000313" key="2">
    <source>
        <dbReference type="EMBL" id="BBW98971.1"/>
    </source>
</evidence>
<dbReference type="EMBL" id="AP022558">
    <property type="protein sequence ID" value="BBW98971.1"/>
    <property type="molecule type" value="Genomic_DNA"/>
</dbReference>
<evidence type="ECO:0000313" key="3">
    <source>
        <dbReference type="Proteomes" id="UP000501421"/>
    </source>
</evidence>
<gene>
    <name evidence="2" type="ORF">GsuE55_38040</name>
</gene>
<accession>A0A679G4J5</accession>
<dbReference type="Proteomes" id="UP000501421">
    <property type="component" value="Plasmid pGspE55-1"/>
</dbReference>